<dbReference type="RefSeq" id="WP_322132360.1">
    <property type="nucleotide sequence ID" value="NZ_CP085036.1"/>
</dbReference>
<dbReference type="EMBL" id="JARXVQ010000001">
    <property type="protein sequence ID" value="MDH6179991.1"/>
    <property type="molecule type" value="Genomic_DNA"/>
</dbReference>
<dbReference type="PROSITE" id="PS51257">
    <property type="entry name" value="PROKAR_LIPOPROTEIN"/>
    <property type="match status" value="1"/>
</dbReference>
<dbReference type="InterPro" id="IPR051601">
    <property type="entry name" value="Serine_prot/Carboxylest_S33"/>
</dbReference>
<dbReference type="Gene3D" id="3.40.50.1820">
    <property type="entry name" value="alpha/beta hydrolase"/>
    <property type="match status" value="1"/>
</dbReference>
<protein>
    <submittedName>
        <fullName evidence="5">Pimeloyl-ACP methyl ester carboxylesterase</fullName>
    </submittedName>
</protein>
<name>A0ABT6KJ83_9MICO</name>
<dbReference type="SUPFAM" id="SSF53474">
    <property type="entry name" value="alpha/beta-Hydrolases"/>
    <property type="match status" value="1"/>
</dbReference>
<feature type="domain" description="Peptidase S33 tripeptidyl aminopeptidase-like C-terminal" evidence="4">
    <location>
        <begin position="421"/>
        <end position="516"/>
    </location>
</feature>
<evidence type="ECO:0000259" key="4">
    <source>
        <dbReference type="Pfam" id="PF08386"/>
    </source>
</evidence>
<dbReference type="Proteomes" id="UP001160142">
    <property type="component" value="Unassembled WGS sequence"/>
</dbReference>
<keyword evidence="6" id="KW-1185">Reference proteome</keyword>
<comment type="caution">
    <text evidence="5">The sequence shown here is derived from an EMBL/GenBank/DDBJ whole genome shotgun (WGS) entry which is preliminary data.</text>
</comment>
<dbReference type="PANTHER" id="PTHR43248:SF29">
    <property type="entry name" value="TRIPEPTIDYL AMINOPEPTIDASE"/>
    <property type="match status" value="1"/>
</dbReference>
<keyword evidence="2" id="KW-0732">Signal</keyword>
<evidence type="ECO:0000256" key="2">
    <source>
        <dbReference type="ARBA" id="ARBA00022729"/>
    </source>
</evidence>
<gene>
    <name evidence="5" type="ORF">M2152_000173</name>
</gene>
<organism evidence="5 6">
    <name type="scientific">Antiquaquibacter oligotrophicus</name>
    <dbReference type="NCBI Taxonomy" id="2880260"/>
    <lineage>
        <taxon>Bacteria</taxon>
        <taxon>Bacillati</taxon>
        <taxon>Actinomycetota</taxon>
        <taxon>Actinomycetes</taxon>
        <taxon>Micrococcales</taxon>
        <taxon>Microbacteriaceae</taxon>
        <taxon>Antiquaquibacter</taxon>
    </lineage>
</organism>
<evidence type="ECO:0000256" key="3">
    <source>
        <dbReference type="ARBA" id="ARBA00022801"/>
    </source>
</evidence>
<sequence>MRSPRLRARRVAAFAVIMAGALALSACFPSWLFDRSGTAVDSSTREEVAPDLTEFYHQSVTWSECERDLLCATVAAPLSWEEPTAGRIDLAVVKREATGRSQGSLFVNPGGPGGSGWDYVAYSSFPGLERDFDMVGWDPRGVGQSSAVTCYTDDADRDEFLYGTYDSAYETEGWIDELTAVAEDYAQACLTGTGDLLANIDTVSTARDLDLLRAVLGNEKLNYLGYSYGTKIGATYAELYPQKVGRMVLDGAVDPLLSDFEGLKTQMVGFENAFRAYLTDCLSASGCPFSGDLDQALVQARTLIESAGTAGLVAADGRELDEATIGTAVALNLYSEGYWPSMTQMFEDLAAGDSESAFSSADQYNSRLPGGGYSGNSTDVYQAVTCADGDFLDDPASTLERVAEIDAAAPTIGRFFTYDDYAVLDVLCTNWPVPVSDPPATYDAEGAAPILVIGTSNDPATPYAWAQSLADQLSSGVLISYEGEGHTVYNQGVACIDDVVDEYFIRGVVPASDPLC</sequence>
<accession>A0ABT6KJ83</accession>
<evidence type="ECO:0000313" key="6">
    <source>
        <dbReference type="Proteomes" id="UP001160142"/>
    </source>
</evidence>
<evidence type="ECO:0000256" key="1">
    <source>
        <dbReference type="ARBA" id="ARBA00010088"/>
    </source>
</evidence>
<proteinExistence type="inferred from homology"/>
<dbReference type="Pfam" id="PF08386">
    <property type="entry name" value="Abhydrolase_4"/>
    <property type="match status" value="1"/>
</dbReference>
<dbReference type="InterPro" id="IPR013595">
    <property type="entry name" value="Pept_S33_TAP-like_C"/>
</dbReference>
<dbReference type="PANTHER" id="PTHR43248">
    <property type="entry name" value="2-SUCCINYL-6-HYDROXY-2,4-CYCLOHEXADIENE-1-CARBOXYLATE SYNTHASE"/>
    <property type="match status" value="1"/>
</dbReference>
<dbReference type="InterPro" id="IPR029058">
    <property type="entry name" value="AB_hydrolase_fold"/>
</dbReference>
<evidence type="ECO:0000313" key="5">
    <source>
        <dbReference type="EMBL" id="MDH6179991.1"/>
    </source>
</evidence>
<reference evidence="5 6" key="1">
    <citation type="submission" date="2023-04" db="EMBL/GenBank/DDBJ databases">
        <title>Genome Encyclopedia of Bacteria and Archaea VI: Functional Genomics of Type Strains.</title>
        <authorList>
            <person name="Whitman W."/>
        </authorList>
    </citation>
    <scope>NUCLEOTIDE SEQUENCE [LARGE SCALE GENOMIC DNA]</scope>
    <source>
        <strain evidence="5 6">SG_E_30_P1</strain>
    </source>
</reference>
<comment type="similarity">
    <text evidence="1">Belongs to the peptidase S33 family.</text>
</comment>
<keyword evidence="3" id="KW-0378">Hydrolase</keyword>